<evidence type="ECO:0000256" key="2">
    <source>
        <dbReference type="ARBA" id="ARBA00010604"/>
    </source>
</evidence>
<dbReference type="Proteomes" id="UP000037751">
    <property type="component" value="Unassembled WGS sequence"/>
</dbReference>
<evidence type="ECO:0000256" key="4">
    <source>
        <dbReference type="ARBA" id="ARBA00022448"/>
    </source>
</evidence>
<dbReference type="Pfam" id="PF03839">
    <property type="entry name" value="Sec62"/>
    <property type="match status" value="1"/>
</dbReference>
<evidence type="ECO:0000256" key="5">
    <source>
        <dbReference type="ARBA" id="ARBA00022692"/>
    </source>
</evidence>
<evidence type="ECO:0000256" key="10">
    <source>
        <dbReference type="ARBA" id="ARBA00023136"/>
    </source>
</evidence>
<protein>
    <recommendedName>
        <fullName evidence="3">Translocation protein SEC62</fullName>
    </recommendedName>
</protein>
<dbReference type="AlphaFoldDB" id="A0A0M9VR30"/>
<sequence>MQDRQKNAPPEARNVVNFLRNKAGMKTRPGIVNGQRADYFKGSAAIKAVLSPEYAKLKNVPAVASEEEAERMLHGLLPYAFYLKVERGAVPAAKDKDQAARRPLQVVQMQMFDREGYFVWLFEGSQLLQKLAGLGLIAVLLAAVMFPLWPMFLRRGVYYLSLGVLGLFGLLMVIAVIRLIFWVITIVVAPPGIWIFPNLFADVGVVESFIPLWAWDVPPPKKKLKRTKKKGKKAVVDGDAPQPDETADADVETATATSTAVDPAVTTKAANAEDAAPAADAEVAASAAYDDIN</sequence>
<feature type="transmembrane region" description="Helical" evidence="12">
    <location>
        <begin position="131"/>
        <end position="152"/>
    </location>
</feature>
<proteinExistence type="inferred from homology"/>
<keyword evidence="8 12" id="KW-1133">Transmembrane helix</keyword>
<feature type="transmembrane region" description="Helical" evidence="12">
    <location>
        <begin position="158"/>
        <end position="181"/>
    </location>
</feature>
<accession>A0A0M9VR30</accession>
<evidence type="ECO:0000256" key="9">
    <source>
        <dbReference type="ARBA" id="ARBA00023010"/>
    </source>
</evidence>
<keyword evidence="14" id="KW-1185">Reference proteome</keyword>
<keyword evidence="4" id="KW-0813">Transport</keyword>
<keyword evidence="9" id="KW-0811">Translocation</keyword>
<dbReference type="VEuPathDB" id="FungiDB:Malapachy_3085"/>
<dbReference type="PANTHER" id="PTHR12443">
    <property type="entry name" value="TRANSLOCATION PROTEIN SEC62"/>
    <property type="match status" value="1"/>
</dbReference>
<dbReference type="GeneID" id="28729440"/>
<feature type="region of interest" description="Disordered" evidence="11">
    <location>
        <begin position="228"/>
        <end position="259"/>
    </location>
</feature>
<dbReference type="EMBL" id="LGAV01000001">
    <property type="protein sequence ID" value="KOS16185.1"/>
    <property type="molecule type" value="Genomic_DNA"/>
</dbReference>
<dbReference type="GO" id="GO:0031204">
    <property type="term" value="P:post-translational protein targeting to membrane, translocation"/>
    <property type="evidence" value="ECO:0007669"/>
    <property type="project" value="TreeGrafter"/>
</dbReference>
<evidence type="ECO:0000256" key="7">
    <source>
        <dbReference type="ARBA" id="ARBA00022927"/>
    </source>
</evidence>
<dbReference type="STRING" id="77020.A0A0M9VR30"/>
<keyword evidence="10 12" id="KW-0472">Membrane</keyword>
<dbReference type="GO" id="GO:0005789">
    <property type="term" value="C:endoplasmic reticulum membrane"/>
    <property type="evidence" value="ECO:0007669"/>
    <property type="project" value="UniProtKB-SubCell"/>
</dbReference>
<name>A0A0M9VR30_9BASI</name>
<dbReference type="NCBIfam" id="TIGR00869">
    <property type="entry name" value="sec62"/>
    <property type="match status" value="1"/>
</dbReference>
<dbReference type="InterPro" id="IPR011553">
    <property type="entry name" value="Sec62_asco"/>
</dbReference>
<organism evidence="13 14">
    <name type="scientific">Malassezia pachydermatis</name>
    <dbReference type="NCBI Taxonomy" id="77020"/>
    <lineage>
        <taxon>Eukaryota</taxon>
        <taxon>Fungi</taxon>
        <taxon>Dikarya</taxon>
        <taxon>Basidiomycota</taxon>
        <taxon>Ustilaginomycotina</taxon>
        <taxon>Malasseziomycetes</taxon>
        <taxon>Malasseziales</taxon>
        <taxon>Malasseziaceae</taxon>
        <taxon>Malassezia</taxon>
    </lineage>
</organism>
<evidence type="ECO:0000256" key="8">
    <source>
        <dbReference type="ARBA" id="ARBA00022989"/>
    </source>
</evidence>
<dbReference type="PANTHER" id="PTHR12443:SF9">
    <property type="entry name" value="TRANSLOCATION PROTEIN SEC62"/>
    <property type="match status" value="1"/>
</dbReference>
<comment type="caution">
    <text evidence="13">The sequence shown here is derived from an EMBL/GenBank/DDBJ whole genome shotgun (WGS) entry which is preliminary data.</text>
</comment>
<evidence type="ECO:0000256" key="6">
    <source>
        <dbReference type="ARBA" id="ARBA00022824"/>
    </source>
</evidence>
<keyword evidence="7" id="KW-0653">Protein transport</keyword>
<dbReference type="InterPro" id="IPR004728">
    <property type="entry name" value="Sec62"/>
</dbReference>
<keyword evidence="6" id="KW-0256">Endoplasmic reticulum</keyword>
<evidence type="ECO:0000256" key="11">
    <source>
        <dbReference type="SAM" id="MobiDB-lite"/>
    </source>
</evidence>
<evidence type="ECO:0000313" key="13">
    <source>
        <dbReference type="EMBL" id="KOS16185.1"/>
    </source>
</evidence>
<evidence type="ECO:0000256" key="1">
    <source>
        <dbReference type="ARBA" id="ARBA00004477"/>
    </source>
</evidence>
<evidence type="ECO:0000256" key="3">
    <source>
        <dbReference type="ARBA" id="ARBA00021257"/>
    </source>
</evidence>
<comment type="subcellular location">
    <subcellularLocation>
        <location evidence="1">Endoplasmic reticulum membrane</location>
        <topology evidence="1">Multi-pass membrane protein</topology>
    </subcellularLocation>
</comment>
<evidence type="ECO:0000313" key="14">
    <source>
        <dbReference type="Proteomes" id="UP000037751"/>
    </source>
</evidence>
<dbReference type="OrthoDB" id="200187at2759"/>
<keyword evidence="5 12" id="KW-0812">Transmembrane</keyword>
<dbReference type="RefSeq" id="XP_017993817.1">
    <property type="nucleotide sequence ID" value="XM_018137564.1"/>
</dbReference>
<reference evidence="13 14" key="1">
    <citation type="submission" date="2015-07" db="EMBL/GenBank/DDBJ databases">
        <title>Draft Genome Sequence of Malassezia furfur CBS1878 and Malassezia pachydermatis CBS1879.</title>
        <authorList>
            <person name="Triana S."/>
            <person name="Ohm R."/>
            <person name="Gonzalez A."/>
            <person name="DeCock H."/>
            <person name="Restrepo S."/>
            <person name="Celis A."/>
        </authorList>
    </citation>
    <scope>NUCLEOTIDE SEQUENCE [LARGE SCALE GENOMIC DNA]</scope>
    <source>
        <strain evidence="13 14">CBS 1879</strain>
    </source>
</reference>
<comment type="similarity">
    <text evidence="2">Belongs to the SEC62 family.</text>
</comment>
<evidence type="ECO:0000256" key="12">
    <source>
        <dbReference type="SAM" id="Phobius"/>
    </source>
</evidence>
<gene>
    <name evidence="13" type="ORF">Malapachy_3085</name>
</gene>